<dbReference type="RefSeq" id="WP_085103025.1">
    <property type="nucleotide sequence ID" value="NZ_FWZU01000004.1"/>
</dbReference>
<dbReference type="GO" id="GO:0106339">
    <property type="term" value="F:tRNA (cytidine(32)-2'-O)-methyltransferase activity"/>
    <property type="evidence" value="ECO:0007669"/>
    <property type="project" value="RHEA"/>
</dbReference>
<dbReference type="InterPro" id="IPR001537">
    <property type="entry name" value="SpoU_MeTrfase"/>
</dbReference>
<evidence type="ECO:0000256" key="3">
    <source>
        <dbReference type="ARBA" id="ARBA00022679"/>
    </source>
</evidence>
<organism evidence="7 8">
    <name type="scientific">Desulfovibrio gilichinskyi</name>
    <dbReference type="NCBI Taxonomy" id="1519643"/>
    <lineage>
        <taxon>Bacteria</taxon>
        <taxon>Pseudomonadati</taxon>
        <taxon>Thermodesulfobacteriota</taxon>
        <taxon>Desulfovibrionia</taxon>
        <taxon>Desulfovibrionales</taxon>
        <taxon>Desulfovibrionaceae</taxon>
        <taxon>Desulfovibrio</taxon>
    </lineage>
</organism>
<comment type="similarity">
    <text evidence="1">Belongs to the class IV-like SAM-binding methyltransferase superfamily. RNA methyltransferase TrmH family.</text>
</comment>
<comment type="subunit">
    <text evidence="5">Homodimer.</text>
</comment>
<dbReference type="GO" id="GO:0002128">
    <property type="term" value="P:tRNA nucleoside ribose methylation"/>
    <property type="evidence" value="ECO:0007669"/>
    <property type="project" value="TreeGrafter"/>
</dbReference>
<dbReference type="EMBL" id="FWZU01000004">
    <property type="protein sequence ID" value="SMF27847.1"/>
    <property type="molecule type" value="Genomic_DNA"/>
</dbReference>
<dbReference type="PANTHER" id="PTHR42786:SF2">
    <property type="entry name" value="TRNA (CYTIDINE_URIDINE-2'-O-)-METHYLTRANSFERASE TRMJ"/>
    <property type="match status" value="1"/>
</dbReference>
<evidence type="ECO:0000259" key="6">
    <source>
        <dbReference type="Pfam" id="PF00588"/>
    </source>
</evidence>
<dbReference type="SUPFAM" id="SSF75217">
    <property type="entry name" value="alpha/beta knot"/>
    <property type="match status" value="1"/>
</dbReference>
<evidence type="ECO:0000256" key="1">
    <source>
        <dbReference type="ARBA" id="ARBA00007228"/>
    </source>
</evidence>
<dbReference type="EC" id="2.1.1.200" evidence="5"/>
<dbReference type="AlphaFoldDB" id="A0A1X7E6E7"/>
<dbReference type="CDD" id="cd18093">
    <property type="entry name" value="SpoU-like_TrmJ"/>
    <property type="match status" value="1"/>
</dbReference>
<sequence>MLKNISVVLFGTKYPENVGSTARAMRNMDCSDLILVNPPLWNMERAMPLATAKGHEIVEKARICPDLETALADHSKIYGTTARTGGWRKGVLTPAEAAPLIVQQLKDGEKIALVFGPEDRGLTNDETKLCSRLINIPTSEESSSLNLSQAVLIILYECFKEALETPFTPAGPPEERITTFQEQEILAANLQETLLAIDFLKEENSDYWMLPVKRFMSRINIKRNEFNLLMGICRQIKWIAEKSSPKK</sequence>
<name>A0A1X7E6E7_9BACT</name>
<comment type="catalytic activity">
    <reaction evidence="5">
        <text>cytidine(32) in tRNA + S-adenosyl-L-methionine = 2'-O-methylcytidine(32) in tRNA + S-adenosyl-L-homocysteine + H(+)</text>
        <dbReference type="Rhea" id="RHEA:42932"/>
        <dbReference type="Rhea" id="RHEA-COMP:10288"/>
        <dbReference type="Rhea" id="RHEA-COMP:10289"/>
        <dbReference type="ChEBI" id="CHEBI:15378"/>
        <dbReference type="ChEBI" id="CHEBI:57856"/>
        <dbReference type="ChEBI" id="CHEBI:59789"/>
        <dbReference type="ChEBI" id="CHEBI:74495"/>
        <dbReference type="ChEBI" id="CHEBI:82748"/>
        <dbReference type="EC" id="2.1.1.200"/>
    </reaction>
</comment>
<proteinExistence type="inferred from homology"/>
<dbReference type="Gene3D" id="1.10.8.590">
    <property type="match status" value="1"/>
</dbReference>
<dbReference type="Pfam" id="PF00588">
    <property type="entry name" value="SpoU_methylase"/>
    <property type="match status" value="1"/>
</dbReference>
<keyword evidence="4 5" id="KW-0949">S-adenosyl-L-methionine</keyword>
<keyword evidence="8" id="KW-1185">Reference proteome</keyword>
<dbReference type="GO" id="GO:0160206">
    <property type="term" value="F:tRNA (cytidine(32)/uridine(32)-2'-O)-methyltransferase activity"/>
    <property type="evidence" value="ECO:0007669"/>
    <property type="project" value="UniProtKB-EC"/>
</dbReference>
<dbReference type="GO" id="GO:0003723">
    <property type="term" value="F:RNA binding"/>
    <property type="evidence" value="ECO:0007669"/>
    <property type="project" value="InterPro"/>
</dbReference>
<keyword evidence="3 7" id="KW-0808">Transferase</keyword>
<keyword evidence="5" id="KW-0963">Cytoplasm</keyword>
<accession>A0A1X7E6E7</accession>
<protein>
    <recommendedName>
        <fullName evidence="5">tRNA (cytidine/uridine-2'-O-)-methyltransferase TrmJ</fullName>
        <ecNumber evidence="5">2.1.1.200</ecNumber>
    </recommendedName>
    <alternativeName>
        <fullName evidence="5">tRNA (cytidine(32)/uridine(32)-2'-O)-methyltransferase</fullName>
    </alternativeName>
    <alternativeName>
        <fullName evidence="5">tRNA Cm32/Um32 methyltransferase</fullName>
    </alternativeName>
</protein>
<comment type="subcellular location">
    <subcellularLocation>
        <location evidence="5">Cytoplasm</location>
    </subcellularLocation>
</comment>
<dbReference type="NCBIfam" id="TIGR00050">
    <property type="entry name" value="rRNA_methyl_1"/>
    <property type="match status" value="1"/>
</dbReference>
<dbReference type="OrthoDB" id="9806346at2"/>
<dbReference type="Proteomes" id="UP000192906">
    <property type="component" value="Unassembled WGS sequence"/>
</dbReference>
<dbReference type="STRING" id="1519643.SAMN06295933_2675"/>
<comment type="function">
    <text evidence="5">Catalyzes the formation of 2'O-methylated cytidine (Cm32) or 2'O-methylated uridine (Um32) at position 32 in tRNA.</text>
</comment>
<evidence type="ECO:0000256" key="5">
    <source>
        <dbReference type="RuleBase" id="RU362024"/>
    </source>
</evidence>
<dbReference type="InterPro" id="IPR029026">
    <property type="entry name" value="tRNA_m1G_MTases_N"/>
</dbReference>
<dbReference type="PIRSF" id="PIRSF004808">
    <property type="entry name" value="LasT"/>
    <property type="match status" value="1"/>
</dbReference>
<evidence type="ECO:0000313" key="7">
    <source>
        <dbReference type="EMBL" id="SMF27847.1"/>
    </source>
</evidence>
<keyword evidence="2 5" id="KW-0489">Methyltransferase</keyword>
<gene>
    <name evidence="5" type="primary">trmJ</name>
    <name evidence="7" type="ORF">SAMN06295933_2675</name>
</gene>
<dbReference type="PANTHER" id="PTHR42786">
    <property type="entry name" value="TRNA/RRNA METHYLTRANSFERASE"/>
    <property type="match status" value="1"/>
</dbReference>
<dbReference type="GO" id="GO:0005829">
    <property type="term" value="C:cytosol"/>
    <property type="evidence" value="ECO:0007669"/>
    <property type="project" value="TreeGrafter"/>
</dbReference>
<feature type="domain" description="tRNA/rRNA methyltransferase SpoU type" evidence="6">
    <location>
        <begin position="5"/>
        <end position="156"/>
    </location>
</feature>
<reference evidence="8" key="1">
    <citation type="submission" date="2017-04" db="EMBL/GenBank/DDBJ databases">
        <authorList>
            <person name="Varghese N."/>
            <person name="Submissions S."/>
        </authorList>
    </citation>
    <scope>NUCLEOTIDE SEQUENCE [LARGE SCALE GENOMIC DNA]</scope>
    <source>
        <strain evidence="8">K3S</strain>
    </source>
</reference>
<dbReference type="InterPro" id="IPR029028">
    <property type="entry name" value="Alpha/beta_knot_MTases"/>
</dbReference>
<evidence type="ECO:0000313" key="8">
    <source>
        <dbReference type="Proteomes" id="UP000192906"/>
    </source>
</evidence>
<keyword evidence="5" id="KW-0819">tRNA processing</keyword>
<evidence type="ECO:0000256" key="4">
    <source>
        <dbReference type="ARBA" id="ARBA00022691"/>
    </source>
</evidence>
<evidence type="ECO:0000256" key="2">
    <source>
        <dbReference type="ARBA" id="ARBA00022603"/>
    </source>
</evidence>
<dbReference type="Gene3D" id="3.40.1280.10">
    <property type="match status" value="1"/>
</dbReference>
<dbReference type="InterPro" id="IPR004384">
    <property type="entry name" value="RNA_MeTrfase_TrmJ/LasT"/>
</dbReference>
<comment type="catalytic activity">
    <reaction evidence="5">
        <text>uridine(32) in tRNA + S-adenosyl-L-methionine = 2'-O-methyluridine(32) in tRNA + S-adenosyl-L-homocysteine + H(+)</text>
        <dbReference type="Rhea" id="RHEA:42936"/>
        <dbReference type="Rhea" id="RHEA-COMP:10107"/>
        <dbReference type="Rhea" id="RHEA-COMP:10290"/>
        <dbReference type="ChEBI" id="CHEBI:15378"/>
        <dbReference type="ChEBI" id="CHEBI:57856"/>
        <dbReference type="ChEBI" id="CHEBI:59789"/>
        <dbReference type="ChEBI" id="CHEBI:65315"/>
        <dbReference type="ChEBI" id="CHEBI:74478"/>
        <dbReference type="EC" id="2.1.1.200"/>
    </reaction>
</comment>